<name>A0A8V5GNU3_MELUD</name>
<reference evidence="2" key="1">
    <citation type="submission" date="2020-03" db="EMBL/GenBank/DDBJ databases">
        <title>Melopsittacus undulatus (budgerigar) genome, bMelUnd1, maternal haplotype with Z.</title>
        <authorList>
            <person name="Gedman G."/>
            <person name="Mountcastle J."/>
            <person name="Haase B."/>
            <person name="Formenti G."/>
            <person name="Wright T."/>
            <person name="Apodaca J."/>
            <person name="Pelan S."/>
            <person name="Chow W."/>
            <person name="Rhie A."/>
            <person name="Howe K."/>
            <person name="Fedrigo O."/>
            <person name="Jarvis E.D."/>
        </authorList>
    </citation>
    <scope>NUCLEOTIDE SEQUENCE [LARGE SCALE GENOMIC DNA]</scope>
</reference>
<dbReference type="PROSITE" id="PS50254">
    <property type="entry name" value="REL_2"/>
    <property type="match status" value="1"/>
</dbReference>
<dbReference type="GO" id="GO:0034097">
    <property type="term" value="P:response to cytokine"/>
    <property type="evidence" value="ECO:0007669"/>
    <property type="project" value="TreeGrafter"/>
</dbReference>
<dbReference type="PANTHER" id="PTHR24169">
    <property type="entry name" value="NUCLEAR FACTOR NF-KAPPA-B PROTEIN"/>
    <property type="match status" value="1"/>
</dbReference>
<evidence type="ECO:0000256" key="1">
    <source>
        <dbReference type="SAM" id="MobiDB-lite"/>
    </source>
</evidence>
<dbReference type="InterPro" id="IPR008967">
    <property type="entry name" value="p53-like_TF_DNA-bd_sf"/>
</dbReference>
<reference evidence="2" key="2">
    <citation type="submission" date="2025-08" db="UniProtKB">
        <authorList>
            <consortium name="Ensembl"/>
        </authorList>
    </citation>
    <scope>IDENTIFICATION</scope>
</reference>
<evidence type="ECO:0000313" key="3">
    <source>
        <dbReference type="Proteomes" id="UP000694405"/>
    </source>
</evidence>
<dbReference type="GO" id="GO:0000978">
    <property type="term" value="F:RNA polymerase II cis-regulatory region sequence-specific DNA binding"/>
    <property type="evidence" value="ECO:0007669"/>
    <property type="project" value="TreeGrafter"/>
</dbReference>
<dbReference type="InterPro" id="IPR030492">
    <property type="entry name" value="RHD_CS"/>
</dbReference>
<protein>
    <submittedName>
        <fullName evidence="2">Uncharacterized protein</fullName>
    </submittedName>
</protein>
<dbReference type="GO" id="GO:0033554">
    <property type="term" value="P:cellular response to stress"/>
    <property type="evidence" value="ECO:0007669"/>
    <property type="project" value="TreeGrafter"/>
</dbReference>
<evidence type="ECO:0000313" key="2">
    <source>
        <dbReference type="Ensembl" id="ENSMUNP00000027538.1"/>
    </source>
</evidence>
<feature type="region of interest" description="Disordered" evidence="1">
    <location>
        <begin position="26"/>
        <end position="53"/>
    </location>
</feature>
<dbReference type="GO" id="GO:0007249">
    <property type="term" value="P:canonical NF-kappaB signal transduction"/>
    <property type="evidence" value="ECO:0007669"/>
    <property type="project" value="TreeGrafter"/>
</dbReference>
<dbReference type="SUPFAM" id="SSF49417">
    <property type="entry name" value="p53-like transcription factors"/>
    <property type="match status" value="1"/>
</dbReference>
<dbReference type="InterPro" id="IPR037059">
    <property type="entry name" value="RHD_DNA_bind_dom_sf"/>
</dbReference>
<dbReference type="Gene3D" id="2.60.40.340">
    <property type="entry name" value="Rel homology domain (RHD), DNA-binding domain"/>
    <property type="match status" value="1"/>
</dbReference>
<proteinExistence type="predicted"/>
<dbReference type="GO" id="GO:0038061">
    <property type="term" value="P:non-canonical NF-kappaB signal transduction"/>
    <property type="evidence" value="ECO:0007669"/>
    <property type="project" value="TreeGrafter"/>
</dbReference>
<keyword evidence="3" id="KW-1185">Reference proteome</keyword>
<dbReference type="GO" id="GO:0045087">
    <property type="term" value="P:innate immune response"/>
    <property type="evidence" value="ECO:0007669"/>
    <property type="project" value="TreeGrafter"/>
</dbReference>
<dbReference type="GO" id="GO:0071222">
    <property type="term" value="P:cellular response to lipopolysaccharide"/>
    <property type="evidence" value="ECO:0007669"/>
    <property type="project" value="TreeGrafter"/>
</dbReference>
<dbReference type="AlphaFoldDB" id="A0A8V5GNU3"/>
<dbReference type="PROSITE" id="PS01204">
    <property type="entry name" value="REL_1"/>
    <property type="match status" value="1"/>
</dbReference>
<dbReference type="InterPro" id="IPR000451">
    <property type="entry name" value="NFkB/Dor"/>
</dbReference>
<dbReference type="GO" id="GO:0045944">
    <property type="term" value="P:positive regulation of transcription by RNA polymerase II"/>
    <property type="evidence" value="ECO:0007669"/>
    <property type="project" value="TreeGrafter"/>
</dbReference>
<reference evidence="2" key="3">
    <citation type="submission" date="2025-09" db="UniProtKB">
        <authorList>
            <consortium name="Ensembl"/>
        </authorList>
    </citation>
    <scope>IDENTIFICATION</scope>
</reference>
<dbReference type="Ensembl" id="ENSMUNT00000033205.1">
    <property type="protein sequence ID" value="ENSMUNP00000027538.1"/>
    <property type="gene ID" value="ENSMUNG00000021898.1"/>
</dbReference>
<sequence length="53" mass="5868">MESGGVELLEQPRSRGLRFRYRCEGRSAGSIPGEHSTDNSTRTHPTIRVSVPV</sequence>
<organism evidence="2 3">
    <name type="scientific">Melopsittacus undulatus</name>
    <name type="common">Budgerigar</name>
    <name type="synonym">Psittacus undulatus</name>
    <dbReference type="NCBI Taxonomy" id="13146"/>
    <lineage>
        <taxon>Eukaryota</taxon>
        <taxon>Metazoa</taxon>
        <taxon>Chordata</taxon>
        <taxon>Craniata</taxon>
        <taxon>Vertebrata</taxon>
        <taxon>Euteleostomi</taxon>
        <taxon>Archelosauria</taxon>
        <taxon>Archosauria</taxon>
        <taxon>Dinosauria</taxon>
        <taxon>Saurischia</taxon>
        <taxon>Theropoda</taxon>
        <taxon>Coelurosauria</taxon>
        <taxon>Aves</taxon>
        <taxon>Neognathae</taxon>
        <taxon>Neoaves</taxon>
        <taxon>Telluraves</taxon>
        <taxon>Australaves</taxon>
        <taxon>Psittaciformes</taxon>
        <taxon>Psittaculidae</taxon>
        <taxon>Melopsittacus</taxon>
    </lineage>
</organism>
<dbReference type="GO" id="GO:0000981">
    <property type="term" value="F:DNA-binding transcription factor activity, RNA polymerase II-specific"/>
    <property type="evidence" value="ECO:0007669"/>
    <property type="project" value="TreeGrafter"/>
</dbReference>
<dbReference type="PANTHER" id="PTHR24169:SF1">
    <property type="entry name" value="TRANSCRIPTION FACTOR P65"/>
    <property type="match status" value="1"/>
</dbReference>
<dbReference type="Pfam" id="PF00554">
    <property type="entry name" value="RHD_DNA_bind"/>
    <property type="match status" value="1"/>
</dbReference>
<dbReference type="GO" id="GO:0006954">
    <property type="term" value="P:inflammatory response"/>
    <property type="evidence" value="ECO:0007669"/>
    <property type="project" value="TreeGrafter"/>
</dbReference>
<dbReference type="InterPro" id="IPR011539">
    <property type="entry name" value="RHD_DNA_bind_dom"/>
</dbReference>
<dbReference type="GO" id="GO:0035525">
    <property type="term" value="C:NF-kappaB p50/p65 complex"/>
    <property type="evidence" value="ECO:0007669"/>
    <property type="project" value="TreeGrafter"/>
</dbReference>
<accession>A0A8V5GNU3</accession>
<dbReference type="GO" id="GO:0005737">
    <property type="term" value="C:cytoplasm"/>
    <property type="evidence" value="ECO:0007669"/>
    <property type="project" value="InterPro"/>
</dbReference>
<dbReference type="Proteomes" id="UP000694405">
    <property type="component" value="Chromosome 22"/>
</dbReference>